<dbReference type="AlphaFoldDB" id="G6FPM4"/>
<accession>G6FPM4</accession>
<feature type="region of interest" description="Disordered" evidence="1">
    <location>
        <begin position="14"/>
        <end position="38"/>
    </location>
</feature>
<proteinExistence type="predicted"/>
<sequence>MTMGAIPALLSPPTMKIEQSVKRKGDKKNDKVISQPPHKTFCYSPEKLNYKNWRLD</sequence>
<evidence type="ECO:0000313" key="3">
    <source>
        <dbReference type="Proteomes" id="UP000004344"/>
    </source>
</evidence>
<evidence type="ECO:0000256" key="1">
    <source>
        <dbReference type="SAM" id="MobiDB-lite"/>
    </source>
</evidence>
<evidence type="ECO:0000313" key="2">
    <source>
        <dbReference type="EMBL" id="EHC18824.1"/>
    </source>
</evidence>
<protein>
    <submittedName>
        <fullName evidence="2">Uncharacterized protein</fullName>
    </submittedName>
</protein>
<dbReference type="Proteomes" id="UP000004344">
    <property type="component" value="Unassembled WGS sequence"/>
</dbReference>
<organism evidence="2 3">
    <name type="scientific">Fischerella thermalis JSC-11</name>
    <dbReference type="NCBI Taxonomy" id="741277"/>
    <lineage>
        <taxon>Bacteria</taxon>
        <taxon>Bacillati</taxon>
        <taxon>Cyanobacteriota</taxon>
        <taxon>Cyanophyceae</taxon>
        <taxon>Nostocales</taxon>
        <taxon>Hapalosiphonaceae</taxon>
        <taxon>Fischerella</taxon>
    </lineage>
</organism>
<feature type="compositionally biased region" description="Basic and acidic residues" evidence="1">
    <location>
        <begin position="19"/>
        <end position="31"/>
    </location>
</feature>
<name>G6FPM4_9CYAN</name>
<comment type="caution">
    <text evidence="2">The sequence shown here is derived from an EMBL/GenBank/DDBJ whole genome shotgun (WGS) entry which is preliminary data.</text>
</comment>
<dbReference type="PATRIC" id="fig|741277.3.peg.945"/>
<gene>
    <name evidence="2" type="ORF">FJSC11DRAFT_0804</name>
</gene>
<dbReference type="EMBL" id="AGIZ01000002">
    <property type="protein sequence ID" value="EHC18824.1"/>
    <property type="molecule type" value="Genomic_DNA"/>
</dbReference>
<reference evidence="2 3" key="1">
    <citation type="submission" date="2011-09" db="EMBL/GenBank/DDBJ databases">
        <title>The draft genome of Fischerella sp. JSC-11.</title>
        <authorList>
            <consortium name="US DOE Joint Genome Institute (JGI-PGF)"/>
            <person name="Lucas S."/>
            <person name="Han J."/>
            <person name="Lapidus A."/>
            <person name="Cheng J.-F."/>
            <person name="Goodwin L."/>
            <person name="Pitluck S."/>
            <person name="Peters L."/>
            <person name="Land M.L."/>
            <person name="Hauser L."/>
            <person name="Sarkisova S."/>
            <person name="Bryant D.A."/>
            <person name="Brown I."/>
            <person name="Woyke T.J."/>
        </authorList>
    </citation>
    <scope>NUCLEOTIDE SEQUENCE [LARGE SCALE GENOMIC DNA]</scope>
    <source>
        <strain evidence="2 3">JSC-11</strain>
    </source>
</reference>
<dbReference type="RefSeq" id="WP_009454981.1">
    <property type="nucleotide sequence ID" value="NZ_AGIZ01000002.1"/>
</dbReference>
<dbReference type="GeneID" id="51963930"/>
<keyword evidence="3" id="KW-1185">Reference proteome</keyword>